<comment type="caution">
    <text evidence="1">The sequence shown here is derived from an EMBL/GenBank/DDBJ whole genome shotgun (WGS) entry which is preliminary data.</text>
</comment>
<dbReference type="Gene3D" id="3.40.50.620">
    <property type="entry name" value="HUPs"/>
    <property type="match status" value="1"/>
</dbReference>
<gene>
    <name evidence="1" type="ORF">EBV32_00290</name>
</gene>
<dbReference type="Proteomes" id="UP000713222">
    <property type="component" value="Unassembled WGS sequence"/>
</dbReference>
<evidence type="ECO:0000313" key="1">
    <source>
        <dbReference type="EMBL" id="NBN87523.1"/>
    </source>
</evidence>
<organism evidence="1 2">
    <name type="scientific">Candidatus Fonsibacter lacus</name>
    <dbReference type="NCBI Taxonomy" id="2576439"/>
    <lineage>
        <taxon>Bacteria</taxon>
        <taxon>Pseudomonadati</taxon>
        <taxon>Pseudomonadota</taxon>
        <taxon>Alphaproteobacteria</taxon>
        <taxon>Candidatus Pelagibacterales</taxon>
        <taxon>Candidatus Pelagibacterales incertae sedis</taxon>
        <taxon>Candidatus Fonsibacter</taxon>
    </lineage>
</organism>
<proteinExistence type="predicted"/>
<evidence type="ECO:0000313" key="2">
    <source>
        <dbReference type="Proteomes" id="UP000713222"/>
    </source>
</evidence>
<sequence>MISHVFSCGGGVQSTAALVLAAQRRIPYRTFVFANVGDKAESPSTLAYVSNHLKPYAEANGIEWVDVAWIDRQRRRRDLYDDIQEQQRSINIPVYMPGGMPGNRKCTEYFKIKPIAAWIKRNAPGCTLGKGISTDEPHRATPSREDDGYISAYPLIELGISRSDCLLIAAQAGLPQPPKSSCWFCPFKTTEQWTRLRREQPDLFDSAVAMERLLQQRRHALGKDAVYLSGIGGRKRRNLDQVIPHQLGLFPEWIDEQDGCESGYCMT</sequence>
<dbReference type="EMBL" id="RGET01000002">
    <property type="protein sequence ID" value="NBN87523.1"/>
    <property type="molecule type" value="Genomic_DNA"/>
</dbReference>
<dbReference type="AlphaFoldDB" id="A0A964UXC9"/>
<reference evidence="1" key="1">
    <citation type="submission" date="2018-10" db="EMBL/GenBank/DDBJ databases">
        <title>Iterative Subtractive Binning of Freshwater Chronoseries Metagenomes Recovers Nearly Complete Genomes from over Four Hundred Novel Species.</title>
        <authorList>
            <person name="Rodriguez-R L.M."/>
            <person name="Tsementzi D."/>
            <person name="Luo C."/>
            <person name="Konstantinidis K.T."/>
        </authorList>
    </citation>
    <scope>NUCLEOTIDE SEQUENCE</scope>
    <source>
        <strain evidence="1">WB7_6_001</strain>
    </source>
</reference>
<accession>A0A964UXC9</accession>
<protein>
    <submittedName>
        <fullName evidence="1">Phosphoadenosine phosphosulfate reductase</fullName>
    </submittedName>
</protein>
<name>A0A964UXC9_9PROT</name>
<dbReference type="InterPro" id="IPR014729">
    <property type="entry name" value="Rossmann-like_a/b/a_fold"/>
</dbReference>
<dbReference type="SUPFAM" id="SSF52402">
    <property type="entry name" value="Adenine nucleotide alpha hydrolases-like"/>
    <property type="match status" value="1"/>
</dbReference>